<dbReference type="EMBL" id="BX571657">
    <property type="protein sequence ID" value="CAE09224.1"/>
    <property type="molecule type" value="Genomic_DNA"/>
</dbReference>
<evidence type="ECO:0000313" key="10">
    <source>
        <dbReference type="EMBL" id="CAE09224.1"/>
    </source>
</evidence>
<feature type="DNA-binding region" description="OmpR/PhoB-type" evidence="7">
    <location>
        <begin position="119"/>
        <end position="214"/>
    </location>
</feature>
<gene>
    <name evidence="10" type="primary">RHPR</name>
    <name evidence="10" type="ordered locus">WS0055</name>
</gene>
<keyword evidence="3" id="KW-0805">Transcription regulation</keyword>
<dbReference type="Gene3D" id="3.40.50.2300">
    <property type="match status" value="1"/>
</dbReference>
<evidence type="ECO:0000256" key="1">
    <source>
        <dbReference type="ARBA" id="ARBA00022553"/>
    </source>
</evidence>
<dbReference type="PANTHER" id="PTHR48111:SF1">
    <property type="entry name" value="TWO-COMPONENT RESPONSE REGULATOR ORR33"/>
    <property type="match status" value="1"/>
</dbReference>
<keyword evidence="11" id="KW-1185">Reference proteome</keyword>
<dbReference type="HOGENOM" id="CLU_000445_30_3_7"/>
<dbReference type="PROSITE" id="PS51755">
    <property type="entry name" value="OMPR_PHOB"/>
    <property type="match status" value="1"/>
</dbReference>
<protein>
    <submittedName>
        <fullName evidence="10">PUTATIVE TWO-COMPONENT REGULATOR</fullName>
    </submittedName>
</protein>
<evidence type="ECO:0000256" key="7">
    <source>
        <dbReference type="PROSITE-ProRule" id="PRU01091"/>
    </source>
</evidence>
<dbReference type="GO" id="GO:0005829">
    <property type="term" value="C:cytosol"/>
    <property type="evidence" value="ECO:0007669"/>
    <property type="project" value="TreeGrafter"/>
</dbReference>
<keyword evidence="1 6" id="KW-0597">Phosphoprotein</keyword>
<organism evidence="11">
    <name type="scientific">Wolinella succinogenes (strain ATCC 29543 / DSM 1740 / CCUG 13145 / JCM 31913 / LMG 7466 / NCTC 11488 / FDC 602W)</name>
    <name type="common">Vibrio succinogenes</name>
    <dbReference type="NCBI Taxonomy" id="273121"/>
    <lineage>
        <taxon>Bacteria</taxon>
        <taxon>Pseudomonadati</taxon>
        <taxon>Campylobacterota</taxon>
        <taxon>Epsilonproteobacteria</taxon>
        <taxon>Campylobacterales</taxon>
        <taxon>Helicobacteraceae</taxon>
        <taxon>Wolinella</taxon>
    </lineage>
</organism>
<dbReference type="KEGG" id="wsu:WS0055"/>
<evidence type="ECO:0000256" key="3">
    <source>
        <dbReference type="ARBA" id="ARBA00023015"/>
    </source>
</evidence>
<evidence type="ECO:0000256" key="5">
    <source>
        <dbReference type="ARBA" id="ARBA00023163"/>
    </source>
</evidence>
<dbReference type="SMART" id="SM00862">
    <property type="entry name" value="Trans_reg_C"/>
    <property type="match status" value="1"/>
</dbReference>
<keyword evidence="2" id="KW-0902">Two-component regulatory system</keyword>
<dbReference type="Pfam" id="PF00072">
    <property type="entry name" value="Response_reg"/>
    <property type="match status" value="1"/>
</dbReference>
<dbReference type="CDD" id="cd00383">
    <property type="entry name" value="trans_reg_C"/>
    <property type="match status" value="1"/>
</dbReference>
<dbReference type="PANTHER" id="PTHR48111">
    <property type="entry name" value="REGULATOR OF RPOS"/>
    <property type="match status" value="1"/>
</dbReference>
<feature type="modified residue" description="4-aspartylphosphate" evidence="6">
    <location>
        <position position="50"/>
    </location>
</feature>
<dbReference type="Proteomes" id="UP000000422">
    <property type="component" value="Chromosome"/>
</dbReference>
<dbReference type="Gene3D" id="1.10.10.10">
    <property type="entry name" value="Winged helix-like DNA-binding domain superfamily/Winged helix DNA-binding domain"/>
    <property type="match status" value="1"/>
</dbReference>
<keyword evidence="4 7" id="KW-0238">DNA-binding</keyword>
<proteinExistence type="predicted"/>
<evidence type="ECO:0000256" key="6">
    <source>
        <dbReference type="PROSITE-ProRule" id="PRU00169"/>
    </source>
</evidence>
<evidence type="ECO:0000259" key="9">
    <source>
        <dbReference type="PROSITE" id="PS51755"/>
    </source>
</evidence>
<evidence type="ECO:0000256" key="4">
    <source>
        <dbReference type="ARBA" id="ARBA00023125"/>
    </source>
</evidence>
<dbReference type="GO" id="GO:0032993">
    <property type="term" value="C:protein-DNA complex"/>
    <property type="evidence" value="ECO:0007669"/>
    <property type="project" value="TreeGrafter"/>
</dbReference>
<dbReference type="InterPro" id="IPR039420">
    <property type="entry name" value="WalR-like"/>
</dbReference>
<keyword evidence="5" id="KW-0804">Transcription</keyword>
<dbReference type="InterPro" id="IPR001867">
    <property type="entry name" value="OmpR/PhoB-type_DNA-bd"/>
</dbReference>
<dbReference type="InterPro" id="IPR001789">
    <property type="entry name" value="Sig_transdc_resp-reg_receiver"/>
</dbReference>
<dbReference type="GO" id="GO:0000156">
    <property type="term" value="F:phosphorelay response regulator activity"/>
    <property type="evidence" value="ECO:0007669"/>
    <property type="project" value="TreeGrafter"/>
</dbReference>
<dbReference type="GO" id="GO:0006355">
    <property type="term" value="P:regulation of DNA-templated transcription"/>
    <property type="evidence" value="ECO:0007669"/>
    <property type="project" value="InterPro"/>
</dbReference>
<name>Q7MAS7_WOLSU</name>
<accession>Q7MAS7</accession>
<dbReference type="InterPro" id="IPR011006">
    <property type="entry name" value="CheY-like_superfamily"/>
</dbReference>
<dbReference type="InterPro" id="IPR036388">
    <property type="entry name" value="WH-like_DNA-bd_sf"/>
</dbReference>
<dbReference type="eggNOG" id="COG0745">
    <property type="taxonomic scope" value="Bacteria"/>
</dbReference>
<dbReference type="SUPFAM" id="SSF52172">
    <property type="entry name" value="CheY-like"/>
    <property type="match status" value="1"/>
</dbReference>
<dbReference type="SMART" id="SM00448">
    <property type="entry name" value="REC"/>
    <property type="match status" value="1"/>
</dbReference>
<evidence type="ECO:0000259" key="8">
    <source>
        <dbReference type="PROSITE" id="PS50110"/>
    </source>
</evidence>
<dbReference type="AlphaFoldDB" id="Q7MAS7"/>
<dbReference type="STRING" id="273121.WS0055"/>
<evidence type="ECO:0000313" key="11">
    <source>
        <dbReference type="Proteomes" id="UP000000422"/>
    </source>
</evidence>
<dbReference type="Pfam" id="PF00486">
    <property type="entry name" value="Trans_reg_C"/>
    <property type="match status" value="1"/>
</dbReference>
<reference evidence="10 11" key="1">
    <citation type="journal article" date="2003" name="Proc. Natl. Acad. Sci. U.S.A.">
        <title>Complete genome sequence and analysis of Wolinella succinogenes.</title>
        <authorList>
            <person name="Baar C."/>
            <person name="Eppinger M."/>
            <person name="Raddatz G."/>
            <person name="Simon JM."/>
            <person name="Lanz C."/>
            <person name="Klimmek O."/>
            <person name="Nandakumar R."/>
            <person name="Gross R."/>
            <person name="Rosinus A."/>
            <person name="Keller H."/>
            <person name="Jagtap P."/>
            <person name="Linke B."/>
            <person name="Meyer F."/>
            <person name="Lederer H."/>
            <person name="Schuster S.C."/>
        </authorList>
    </citation>
    <scope>NUCLEOTIDE SEQUENCE [LARGE SCALE GENOMIC DNA]</scope>
    <source>
        <strain evidence="11">ATCC 29543 / DSM 1740 / CCUG 13145 / JCM 31913 / LMG 7466 / NCTC 11488 / FDC 602W</strain>
    </source>
</reference>
<sequence length="219" mass="25530">MRILLLEDDPEQNRILKEFLTQKQFVVDSYLDGKSVLENLDRPWELYILDLNVPFVNGLELLEEIRRIDRKTPAIIISSENDIDTVLKSFERGCNDFLRKPFDPRELLARIASHTQNRPSCFLIDKRYRFDLGAKLLFCEEDIVPLTKKELRLLEILALHEGRVASLEEITNHVWGYYQEVDGTSLRGLVSRLRKKLPAGVIKNHTDVGYQLEGRVERP</sequence>
<feature type="domain" description="Response regulatory" evidence="8">
    <location>
        <begin position="2"/>
        <end position="115"/>
    </location>
</feature>
<dbReference type="GO" id="GO:0000976">
    <property type="term" value="F:transcription cis-regulatory region binding"/>
    <property type="evidence" value="ECO:0007669"/>
    <property type="project" value="TreeGrafter"/>
</dbReference>
<evidence type="ECO:0000256" key="2">
    <source>
        <dbReference type="ARBA" id="ARBA00023012"/>
    </source>
</evidence>
<dbReference type="RefSeq" id="WP_011138024.1">
    <property type="nucleotide sequence ID" value="NC_005090.1"/>
</dbReference>
<feature type="domain" description="OmpR/PhoB-type" evidence="9">
    <location>
        <begin position="119"/>
        <end position="214"/>
    </location>
</feature>
<dbReference type="PROSITE" id="PS50110">
    <property type="entry name" value="RESPONSE_REGULATORY"/>
    <property type="match status" value="1"/>
</dbReference>
<dbReference type="CDD" id="cd00156">
    <property type="entry name" value="REC"/>
    <property type="match status" value="1"/>
</dbReference>